<evidence type="ECO:0000256" key="11">
    <source>
        <dbReference type="ARBA" id="ARBA00034617"/>
    </source>
</evidence>
<evidence type="ECO:0000256" key="1">
    <source>
        <dbReference type="ARBA" id="ARBA00022722"/>
    </source>
</evidence>
<dbReference type="GO" id="GO:0043138">
    <property type="term" value="F:3'-5' DNA helicase activity"/>
    <property type="evidence" value="ECO:0007669"/>
    <property type="project" value="UniProtKB-UniRule"/>
</dbReference>
<evidence type="ECO:0000259" key="16">
    <source>
        <dbReference type="PROSITE" id="PS51198"/>
    </source>
</evidence>
<evidence type="ECO:0000313" key="19">
    <source>
        <dbReference type="Proteomes" id="UP000886860"/>
    </source>
</evidence>
<dbReference type="GO" id="GO:0033202">
    <property type="term" value="C:DNA helicase complex"/>
    <property type="evidence" value="ECO:0007669"/>
    <property type="project" value="TreeGrafter"/>
</dbReference>
<dbReference type="EMBL" id="DVKS01000210">
    <property type="protein sequence ID" value="HIT42943.1"/>
    <property type="molecule type" value="Genomic_DNA"/>
</dbReference>
<dbReference type="InterPro" id="IPR014017">
    <property type="entry name" value="DNA_helicase_UvrD-like_C"/>
</dbReference>
<comment type="subunit">
    <text evidence="13">Heterodimer of AddA and AddB/RexB.</text>
</comment>
<dbReference type="InterPro" id="IPR011335">
    <property type="entry name" value="Restrct_endonuc-II-like"/>
</dbReference>
<organism evidence="18 19">
    <name type="scientific">Candidatus Caccovicinus merdipullorum</name>
    <dbReference type="NCBI Taxonomy" id="2840724"/>
    <lineage>
        <taxon>Bacteria</taxon>
        <taxon>Bacillati</taxon>
        <taxon>Bacillota</taxon>
        <taxon>Clostridia</taxon>
        <taxon>Eubacteriales</taxon>
        <taxon>Candidatus Caccovicinus</taxon>
    </lineage>
</organism>
<evidence type="ECO:0000256" key="15">
    <source>
        <dbReference type="SAM" id="MobiDB-lite"/>
    </source>
</evidence>
<reference evidence="18" key="1">
    <citation type="submission" date="2020-10" db="EMBL/GenBank/DDBJ databases">
        <authorList>
            <person name="Gilroy R."/>
        </authorList>
    </citation>
    <scope>NUCLEOTIDE SEQUENCE</scope>
    <source>
        <strain evidence="18">CHK123-3438</strain>
    </source>
</reference>
<feature type="compositionally biased region" description="Acidic residues" evidence="15">
    <location>
        <begin position="1057"/>
        <end position="1068"/>
    </location>
</feature>
<dbReference type="GO" id="GO:0000724">
    <property type="term" value="P:double-strand break repair via homologous recombination"/>
    <property type="evidence" value="ECO:0007669"/>
    <property type="project" value="UniProtKB-UniRule"/>
</dbReference>
<name>A0A9D1KFT4_9FIRM</name>
<dbReference type="InterPro" id="IPR038726">
    <property type="entry name" value="PDDEXK_AddAB-type"/>
</dbReference>
<evidence type="ECO:0000256" key="9">
    <source>
        <dbReference type="ARBA" id="ARBA00023204"/>
    </source>
</evidence>
<feature type="region of interest" description="Disordered" evidence="15">
    <location>
        <begin position="1049"/>
        <end position="1081"/>
    </location>
</feature>
<dbReference type="InterPro" id="IPR011604">
    <property type="entry name" value="PDDEXK-like_dom_sf"/>
</dbReference>
<dbReference type="Pfam" id="PF12705">
    <property type="entry name" value="PDDEXK_1"/>
    <property type="match status" value="1"/>
</dbReference>
<keyword evidence="2 13" id="KW-0547">Nucleotide-binding</keyword>
<dbReference type="SUPFAM" id="SSF52540">
    <property type="entry name" value="P-loop containing nucleoside triphosphate hydrolases"/>
    <property type="match status" value="1"/>
</dbReference>
<dbReference type="InterPro" id="IPR027417">
    <property type="entry name" value="P-loop_NTPase"/>
</dbReference>
<dbReference type="InterPro" id="IPR014016">
    <property type="entry name" value="UvrD-like_ATP-bd"/>
</dbReference>
<dbReference type="NCBIfam" id="TIGR02785">
    <property type="entry name" value="addA_Gpos"/>
    <property type="match status" value="1"/>
</dbReference>
<dbReference type="HAMAP" id="MF_01451">
    <property type="entry name" value="AddA"/>
    <property type="match status" value="1"/>
</dbReference>
<feature type="domain" description="UvrD-like helicase ATP-binding" evidence="16">
    <location>
        <begin position="1"/>
        <end position="479"/>
    </location>
</feature>
<accession>A0A9D1KFT4</accession>
<evidence type="ECO:0000256" key="7">
    <source>
        <dbReference type="ARBA" id="ARBA00022840"/>
    </source>
</evidence>
<dbReference type="EC" id="3.1.-.-" evidence="13"/>
<dbReference type="InterPro" id="IPR000212">
    <property type="entry name" value="DNA_helicase_UvrD/REP"/>
</dbReference>
<evidence type="ECO:0000256" key="10">
    <source>
        <dbReference type="ARBA" id="ARBA00023235"/>
    </source>
</evidence>
<dbReference type="GO" id="GO:0005524">
    <property type="term" value="F:ATP binding"/>
    <property type="evidence" value="ECO:0007669"/>
    <property type="project" value="UniProtKB-UniRule"/>
</dbReference>
<evidence type="ECO:0000256" key="12">
    <source>
        <dbReference type="ARBA" id="ARBA00048988"/>
    </source>
</evidence>
<feature type="binding site" evidence="14">
    <location>
        <begin position="22"/>
        <end position="29"/>
    </location>
    <ligand>
        <name>ATP</name>
        <dbReference type="ChEBI" id="CHEBI:30616"/>
    </ligand>
</feature>
<dbReference type="PROSITE" id="PS51217">
    <property type="entry name" value="UVRD_HELICASE_CTER"/>
    <property type="match status" value="1"/>
</dbReference>
<reference evidence="18" key="2">
    <citation type="journal article" date="2021" name="PeerJ">
        <title>Extensive microbial diversity within the chicken gut microbiome revealed by metagenomics and culture.</title>
        <authorList>
            <person name="Gilroy R."/>
            <person name="Ravi A."/>
            <person name="Getino M."/>
            <person name="Pursley I."/>
            <person name="Horton D.L."/>
            <person name="Alikhan N.F."/>
            <person name="Baker D."/>
            <person name="Gharbi K."/>
            <person name="Hall N."/>
            <person name="Watson M."/>
            <person name="Adriaenssens E.M."/>
            <person name="Foster-Nyarko E."/>
            <person name="Jarju S."/>
            <person name="Secka A."/>
            <person name="Antonio M."/>
            <person name="Oren A."/>
            <person name="Chaudhuri R.R."/>
            <person name="La Ragione R."/>
            <person name="Hildebrand F."/>
            <person name="Pallen M.J."/>
        </authorList>
    </citation>
    <scope>NUCLEOTIDE SEQUENCE</scope>
    <source>
        <strain evidence="18">CHK123-3438</strain>
    </source>
</reference>
<evidence type="ECO:0000256" key="3">
    <source>
        <dbReference type="ARBA" id="ARBA00022763"/>
    </source>
</evidence>
<evidence type="ECO:0000256" key="13">
    <source>
        <dbReference type="HAMAP-Rule" id="MF_01451"/>
    </source>
</evidence>
<dbReference type="GO" id="GO:0003690">
    <property type="term" value="F:double-stranded DNA binding"/>
    <property type="evidence" value="ECO:0007669"/>
    <property type="project" value="UniProtKB-UniRule"/>
</dbReference>
<dbReference type="Proteomes" id="UP000886860">
    <property type="component" value="Unassembled WGS sequence"/>
</dbReference>
<dbReference type="AlphaFoldDB" id="A0A9D1KFT4"/>
<dbReference type="Gene3D" id="3.90.320.10">
    <property type="match status" value="1"/>
</dbReference>
<dbReference type="GO" id="GO:0005829">
    <property type="term" value="C:cytosol"/>
    <property type="evidence" value="ECO:0007669"/>
    <property type="project" value="TreeGrafter"/>
</dbReference>
<evidence type="ECO:0000256" key="14">
    <source>
        <dbReference type="PROSITE-ProRule" id="PRU00560"/>
    </source>
</evidence>
<dbReference type="Pfam" id="PF13361">
    <property type="entry name" value="UvrD_C"/>
    <property type="match status" value="1"/>
</dbReference>
<keyword evidence="5 13" id="KW-0347">Helicase</keyword>
<dbReference type="EC" id="5.6.2.4" evidence="13"/>
<comment type="function">
    <text evidence="13">The heterodimer acts as both an ATP-dependent DNA helicase and an ATP-dependent, dual-direction single-stranded exonuclease. Recognizes the chi site generating a DNA molecule suitable for the initiation of homologous recombination. The AddA nuclease domain is required for chi fragment generation; this subunit has the helicase and 3' -&gt; 5' nuclease activities.</text>
</comment>
<keyword evidence="9 13" id="KW-0234">DNA repair</keyword>
<keyword evidence="4 13" id="KW-0378">Hydrolase</keyword>
<evidence type="ECO:0000256" key="4">
    <source>
        <dbReference type="ARBA" id="ARBA00022801"/>
    </source>
</evidence>
<comment type="catalytic activity">
    <reaction evidence="11 13">
        <text>Couples ATP hydrolysis with the unwinding of duplex DNA by translocating in the 3'-5' direction.</text>
        <dbReference type="EC" id="5.6.2.4"/>
    </reaction>
</comment>
<keyword evidence="3 13" id="KW-0227">DNA damage</keyword>
<keyword evidence="7 13" id="KW-0067">ATP-binding</keyword>
<keyword evidence="8 13" id="KW-0238">DNA-binding</keyword>
<keyword evidence="6 13" id="KW-0269">Exonuclease</keyword>
<dbReference type="Gene3D" id="3.40.50.300">
    <property type="entry name" value="P-loop containing nucleotide triphosphate hydrolases"/>
    <property type="match status" value="4"/>
</dbReference>
<dbReference type="SUPFAM" id="SSF52980">
    <property type="entry name" value="Restriction endonuclease-like"/>
    <property type="match status" value="1"/>
</dbReference>
<dbReference type="GO" id="GO:0008408">
    <property type="term" value="F:3'-5' exonuclease activity"/>
    <property type="evidence" value="ECO:0007669"/>
    <property type="project" value="UniProtKB-UniRule"/>
</dbReference>
<dbReference type="PROSITE" id="PS51198">
    <property type="entry name" value="UVRD_HELICASE_ATP_BIND"/>
    <property type="match status" value="1"/>
</dbReference>
<evidence type="ECO:0000259" key="17">
    <source>
        <dbReference type="PROSITE" id="PS51217"/>
    </source>
</evidence>
<gene>
    <name evidence="13 18" type="primary">addA</name>
    <name evidence="18" type="ORF">IAB60_12770</name>
</gene>
<evidence type="ECO:0000256" key="6">
    <source>
        <dbReference type="ARBA" id="ARBA00022839"/>
    </source>
</evidence>
<dbReference type="PANTHER" id="PTHR11070:SF48">
    <property type="entry name" value="ATP-DEPENDENT HELICASE_NUCLEASE SUBUNIT A"/>
    <property type="match status" value="1"/>
</dbReference>
<feature type="domain" description="UvrD-like helicase C-terminal" evidence="17">
    <location>
        <begin position="507"/>
        <end position="816"/>
    </location>
</feature>
<comment type="caution">
    <text evidence="18">The sequence shown here is derived from an EMBL/GenBank/DDBJ whole genome shotgun (WGS) entry which is preliminary data.</text>
</comment>
<protein>
    <recommendedName>
        <fullName evidence="13">ATP-dependent helicase/nuclease subunit A</fullName>
        <ecNumber evidence="13">3.1.-.-</ecNumber>
        <ecNumber evidence="13">5.6.2.4</ecNumber>
    </recommendedName>
    <alternativeName>
        <fullName evidence="13">ATP-dependent helicase/nuclease AddA</fullName>
    </alternativeName>
    <alternativeName>
        <fullName evidence="13">DNA 3'-5' helicase AddA</fullName>
    </alternativeName>
</protein>
<evidence type="ECO:0000256" key="8">
    <source>
        <dbReference type="ARBA" id="ARBA00023125"/>
    </source>
</evidence>
<keyword evidence="1 13" id="KW-0540">Nuclease</keyword>
<sequence>MQWTQEQEKVIQSRNRNLLVSAAAGSGKTAVLVERIVRMVTEGPDLVDLDRLLVMTFTNAAAAEMRERIGKAIRKKLSEEKENKRLRLQAALVPHAQIQTIDSFCLSLIRSHYAGLDIDPAFRVGDEGELTLLQADVMGELFEDKYQEASPEFVRFVETYGGGKTDQGIEEAVAQVYQFSVSHPWPEKWIARCRQEFLTAENGSSREEGIGENPGEDFKESAWMQFLLRDVQMQMKEFAGQMDQAIRICEEPDGPAGYLPNLLSERDMLDRIGRAGNFDELQAGLQSLSFGRLSPARKKDIDPAKKEQITAIRDRIKKAAAKCRDQYGTLTEDEIRESMAGCAPAVEELLNLAEEFRNRYQQAKKERNLVDFADLEHYALEVLYEEGKPSAEAERLSRKYQEILVDEYQDSNQVQETLIAALSRERYGEPDVFMVGDMKQSIYRFRQARPELFLEKYKSYSTEDSLFQKIELQKNFRSRPQVLESVNAVFYKIMGSSLGGIDYTKEAALYPGGQFPPLPAAQNNGTELLVVNTGREELAGLDEEARDYTNREIEVKLAVEKIRQLTDPETGLMIWDKEEECYRRARYGDVVILLRSISGWAELFVNGLMNEGIPAYAQSQSGYFDTTEIETMLSLLAVIDNPIQDIPLAAVMRSPILGMTDQELAWMMALYKRHAKKDQDRGIYGAWQFWLRERPWEANPEFEEIGRKLQKLSGLLAHFRQLSAILPIHQLLEQIYQETGYYAWVSAMPSGETRQANLDLLIEKAAAYESTSYQGLFHFIRYIEKLKKVDTDFGEAAMAGGEERTVRIMSIHKSKGLEFPIVILAGMGKKFNKKDAYSRLLIDPDLGVAADYVDLDSRLKMPTLKKQVLKRKLELEGMGEELRVLYVAMTRAREKLVMTAADPYLETKLERWGLFVDTSGAFRRKTSLPEGTLPFTYLSSAASYLDWILMAMPENAGILSCCQIPAAEFLSGSLIKEAERRLSAEELLAAGEEREKDEEYSRQMDEILHYQYPYQADISLYAMMSVSELKRQSQEEEWAGAVHLYQESAEAGSGEPESAETEFAEQESGEPGATEEKPAFYGGGAARGTAYHRMLQHLSFARCRSFGQVTEEMDKLVQEGKVSAKERKLTDSRVLWEFFRSPLGRRMTEAEEKGLLKKETQFMVGIPAREMDMGDSDELVLVQGMIDAYVKEEDGLLLVDYKTDQAESGEELLERYRIQIRYYARALEQLTGEKVKEAVLYSLRFQKEFSVEGPW</sequence>
<dbReference type="InterPro" id="IPR014152">
    <property type="entry name" value="AddA"/>
</dbReference>
<comment type="cofactor">
    <cofactor evidence="13">
        <name>Mg(2+)</name>
        <dbReference type="ChEBI" id="CHEBI:18420"/>
    </cofactor>
</comment>
<evidence type="ECO:0000256" key="2">
    <source>
        <dbReference type="ARBA" id="ARBA00022741"/>
    </source>
</evidence>
<comment type="similarity">
    <text evidence="13">Belongs to the helicase family. AddA subfamily.</text>
</comment>
<keyword evidence="10 13" id="KW-0413">Isomerase</keyword>
<proteinExistence type="inferred from homology"/>
<dbReference type="Pfam" id="PF00580">
    <property type="entry name" value="UvrD-helicase"/>
    <property type="match status" value="1"/>
</dbReference>
<dbReference type="PANTHER" id="PTHR11070">
    <property type="entry name" value="UVRD / RECB / PCRA DNA HELICASE FAMILY MEMBER"/>
    <property type="match status" value="1"/>
</dbReference>
<evidence type="ECO:0000256" key="5">
    <source>
        <dbReference type="ARBA" id="ARBA00022806"/>
    </source>
</evidence>
<comment type="catalytic activity">
    <reaction evidence="12 13">
        <text>ATP + H2O = ADP + phosphate + H(+)</text>
        <dbReference type="Rhea" id="RHEA:13065"/>
        <dbReference type="ChEBI" id="CHEBI:15377"/>
        <dbReference type="ChEBI" id="CHEBI:15378"/>
        <dbReference type="ChEBI" id="CHEBI:30616"/>
        <dbReference type="ChEBI" id="CHEBI:43474"/>
        <dbReference type="ChEBI" id="CHEBI:456216"/>
        <dbReference type="EC" id="5.6.2.4"/>
    </reaction>
</comment>
<evidence type="ECO:0000313" key="18">
    <source>
        <dbReference type="EMBL" id="HIT42943.1"/>
    </source>
</evidence>